<organism evidence="1 2">
    <name type="scientific">Brassica cretica</name>
    <name type="common">Mustard</name>
    <dbReference type="NCBI Taxonomy" id="69181"/>
    <lineage>
        <taxon>Eukaryota</taxon>
        <taxon>Viridiplantae</taxon>
        <taxon>Streptophyta</taxon>
        <taxon>Embryophyta</taxon>
        <taxon>Tracheophyta</taxon>
        <taxon>Spermatophyta</taxon>
        <taxon>Magnoliopsida</taxon>
        <taxon>eudicotyledons</taxon>
        <taxon>Gunneridae</taxon>
        <taxon>Pentapetalae</taxon>
        <taxon>rosids</taxon>
        <taxon>malvids</taxon>
        <taxon>Brassicales</taxon>
        <taxon>Brassicaceae</taxon>
        <taxon>Brassiceae</taxon>
        <taxon>Brassica</taxon>
    </lineage>
</organism>
<name>A0ABQ7D8W6_BRACR</name>
<comment type="caution">
    <text evidence="1">The sequence shown here is derived from an EMBL/GenBank/DDBJ whole genome shotgun (WGS) entry which is preliminary data.</text>
</comment>
<dbReference type="EMBL" id="QGKV02000759">
    <property type="protein sequence ID" value="KAF3567450.1"/>
    <property type="molecule type" value="Genomic_DNA"/>
</dbReference>
<accession>A0ABQ7D8W6</accession>
<evidence type="ECO:0000313" key="1">
    <source>
        <dbReference type="EMBL" id="KAF3567450.1"/>
    </source>
</evidence>
<sequence>MDLRSDGGGGCDERMYHHFLQPLMWFFRFESDFGSLLGSLLTESSDGVFSHVKWSPSLSLWKNNL</sequence>
<reference evidence="1 2" key="1">
    <citation type="journal article" date="2020" name="BMC Genomics">
        <title>Intraspecific diversification of the crop wild relative Brassica cretica Lam. using demographic model selection.</title>
        <authorList>
            <person name="Kioukis A."/>
            <person name="Michalopoulou V.A."/>
            <person name="Briers L."/>
            <person name="Pirintsos S."/>
            <person name="Studholme D.J."/>
            <person name="Pavlidis P."/>
            <person name="Sarris P.F."/>
        </authorList>
    </citation>
    <scope>NUCLEOTIDE SEQUENCE [LARGE SCALE GENOMIC DNA]</scope>
    <source>
        <strain evidence="2">cv. PFS-1207/04</strain>
    </source>
</reference>
<proteinExistence type="predicted"/>
<evidence type="ECO:0000313" key="2">
    <source>
        <dbReference type="Proteomes" id="UP000266723"/>
    </source>
</evidence>
<keyword evidence="2" id="KW-1185">Reference proteome</keyword>
<gene>
    <name evidence="1" type="ORF">DY000_02015446</name>
</gene>
<dbReference type="Proteomes" id="UP000266723">
    <property type="component" value="Unassembled WGS sequence"/>
</dbReference>
<protein>
    <submittedName>
        <fullName evidence="1">Uncharacterized protein</fullName>
    </submittedName>
</protein>